<dbReference type="GO" id="GO:0005576">
    <property type="term" value="C:extracellular region"/>
    <property type="evidence" value="ECO:0007669"/>
    <property type="project" value="UniProtKB-ARBA"/>
</dbReference>
<evidence type="ECO:0000256" key="2">
    <source>
        <dbReference type="ARBA" id="ARBA00022670"/>
    </source>
</evidence>
<dbReference type="PROSITE" id="PS00135">
    <property type="entry name" value="TRYPSIN_SER"/>
    <property type="match status" value="1"/>
</dbReference>
<dbReference type="InterPro" id="IPR043504">
    <property type="entry name" value="Peptidase_S1_PA_chymotrypsin"/>
</dbReference>
<dbReference type="Gene3D" id="2.40.10.10">
    <property type="entry name" value="Trypsin-like serine proteases"/>
    <property type="match status" value="3"/>
</dbReference>
<dbReference type="PANTHER" id="PTHR24253:SF119">
    <property type="entry name" value="SERINE PROTEASE 27"/>
    <property type="match status" value="1"/>
</dbReference>
<comment type="similarity">
    <text evidence="1">Belongs to the peptidase S1 family. Snake venom subfamily.</text>
</comment>
<dbReference type="InterPro" id="IPR001314">
    <property type="entry name" value="Peptidase_S1A"/>
</dbReference>
<dbReference type="Pfam" id="PF00089">
    <property type="entry name" value="Trypsin"/>
    <property type="match status" value="1"/>
</dbReference>
<dbReference type="GO" id="GO:0035821">
    <property type="term" value="P:modulation of process of another organism"/>
    <property type="evidence" value="ECO:0007669"/>
    <property type="project" value="UniProtKB-ARBA"/>
</dbReference>
<dbReference type="GO" id="GO:0006508">
    <property type="term" value="P:proteolysis"/>
    <property type="evidence" value="ECO:0007669"/>
    <property type="project" value="UniProtKB-KW"/>
</dbReference>
<evidence type="ECO:0000256" key="8">
    <source>
        <dbReference type="SAM" id="SignalP"/>
    </source>
</evidence>
<evidence type="ECO:0000256" key="6">
    <source>
        <dbReference type="RuleBase" id="RU363034"/>
    </source>
</evidence>
<evidence type="ECO:0000313" key="10">
    <source>
        <dbReference type="Ensembl" id="ENSVKKP00000028861.1"/>
    </source>
</evidence>
<name>A0A8D2LZW5_VARKO</name>
<keyword evidence="7" id="KW-0472">Membrane</keyword>
<evidence type="ECO:0000256" key="4">
    <source>
        <dbReference type="ARBA" id="ARBA00022825"/>
    </source>
</evidence>
<evidence type="ECO:0000256" key="7">
    <source>
        <dbReference type="SAM" id="Phobius"/>
    </source>
</evidence>
<evidence type="ECO:0000256" key="3">
    <source>
        <dbReference type="ARBA" id="ARBA00022801"/>
    </source>
</evidence>
<dbReference type="Ensembl" id="ENSVKKT00000029546.1">
    <property type="protein sequence ID" value="ENSVKKP00000028861.1"/>
    <property type="gene ID" value="ENSVKKG00000018598.1"/>
</dbReference>
<dbReference type="AlphaFoldDB" id="A0A8D2LZW5"/>
<evidence type="ECO:0000256" key="1">
    <source>
        <dbReference type="ARBA" id="ARBA00009228"/>
    </source>
</evidence>
<dbReference type="PRINTS" id="PR00722">
    <property type="entry name" value="CHYMOTRYPSIN"/>
</dbReference>
<dbReference type="GO" id="GO:0004252">
    <property type="term" value="F:serine-type endopeptidase activity"/>
    <property type="evidence" value="ECO:0007669"/>
    <property type="project" value="InterPro"/>
</dbReference>
<keyword evidence="3 6" id="KW-0378">Hydrolase</keyword>
<dbReference type="InterPro" id="IPR018114">
    <property type="entry name" value="TRYPSIN_HIS"/>
</dbReference>
<organism evidence="10 11">
    <name type="scientific">Varanus komodoensis</name>
    <name type="common">Komodo dragon</name>
    <dbReference type="NCBI Taxonomy" id="61221"/>
    <lineage>
        <taxon>Eukaryota</taxon>
        <taxon>Metazoa</taxon>
        <taxon>Chordata</taxon>
        <taxon>Craniata</taxon>
        <taxon>Vertebrata</taxon>
        <taxon>Euteleostomi</taxon>
        <taxon>Lepidosauria</taxon>
        <taxon>Squamata</taxon>
        <taxon>Bifurcata</taxon>
        <taxon>Unidentata</taxon>
        <taxon>Episquamata</taxon>
        <taxon>Toxicofera</taxon>
        <taxon>Anguimorpha</taxon>
        <taxon>Paleoanguimorpha</taxon>
        <taxon>Varanoidea</taxon>
        <taxon>Varanidae</taxon>
        <taxon>Varanus</taxon>
    </lineage>
</organism>
<dbReference type="FunFam" id="2.40.10.10:FF:000006">
    <property type="entry name" value="Serine proteinase stubble"/>
    <property type="match status" value="1"/>
</dbReference>
<keyword evidence="4 6" id="KW-0720">Serine protease</keyword>
<keyword evidence="11" id="KW-1185">Reference proteome</keyword>
<keyword evidence="8" id="KW-0732">Signal</keyword>
<protein>
    <recommendedName>
        <fullName evidence="9">Peptidase S1 domain-containing protein</fullName>
    </recommendedName>
</protein>
<evidence type="ECO:0000256" key="5">
    <source>
        <dbReference type="ARBA" id="ARBA00023157"/>
    </source>
</evidence>
<evidence type="ECO:0000259" key="9">
    <source>
        <dbReference type="PROSITE" id="PS50240"/>
    </source>
</evidence>
<keyword evidence="7" id="KW-1133">Transmembrane helix</keyword>
<feature type="transmembrane region" description="Helical" evidence="7">
    <location>
        <begin position="284"/>
        <end position="302"/>
    </location>
</feature>
<dbReference type="Proteomes" id="UP000694545">
    <property type="component" value="Unplaced"/>
</dbReference>
<feature type="domain" description="Peptidase S1" evidence="9">
    <location>
        <begin position="33"/>
        <end position="257"/>
    </location>
</feature>
<feature type="signal peptide" evidence="8">
    <location>
        <begin position="1"/>
        <end position="25"/>
    </location>
</feature>
<keyword evidence="2 6" id="KW-0645">Protease</keyword>
<dbReference type="CDD" id="cd00190">
    <property type="entry name" value="Tryp_SPc"/>
    <property type="match status" value="1"/>
</dbReference>
<dbReference type="SUPFAM" id="SSF50494">
    <property type="entry name" value="Trypsin-like serine proteases"/>
    <property type="match status" value="1"/>
</dbReference>
<dbReference type="InterPro" id="IPR009003">
    <property type="entry name" value="Peptidase_S1_PA"/>
</dbReference>
<dbReference type="InterPro" id="IPR001254">
    <property type="entry name" value="Trypsin_dom"/>
</dbReference>
<evidence type="ECO:0000313" key="11">
    <source>
        <dbReference type="Proteomes" id="UP000694545"/>
    </source>
</evidence>
<keyword evidence="7" id="KW-0812">Transmembrane</keyword>
<sequence>FLAFCPQQIVVLILVLMIFSSSVCGKQGFMNRIVGGENSQDGEWPWQVSIKMNGKHHCGGSLIGDQWLITASHCFKQDLVRHLLVLSLFVFPGSAHHPISQSGDIALVQLEQPVKFSHQIIPICVPDANVTFAPGHKCWVTGWGDVQARDRYHTSNVLKKLEVPIISTNTCNALYRQNSGHPKDRRDIKKDMICAGFAAGRGDACQGDSGGPLACQVKDTWLLAGVVSWGDGCAQKNRPGVYARVTSYQTWIHSMIPELAFTSTNTKSHGPTVNNKSTINSTSTGHFSLLSIFIAGAILLLFSE</sequence>
<proteinExistence type="inferred from homology"/>
<accession>A0A8D2LZW5</accession>
<dbReference type="InterPro" id="IPR033116">
    <property type="entry name" value="TRYPSIN_SER"/>
</dbReference>
<dbReference type="PANTHER" id="PTHR24253">
    <property type="entry name" value="TRANSMEMBRANE PROTEASE SERINE"/>
    <property type="match status" value="1"/>
</dbReference>
<keyword evidence="5" id="KW-1015">Disulfide bond</keyword>
<dbReference type="SMART" id="SM00020">
    <property type="entry name" value="Tryp_SPc"/>
    <property type="match status" value="1"/>
</dbReference>
<dbReference type="PROSITE" id="PS00134">
    <property type="entry name" value="TRYPSIN_HIS"/>
    <property type="match status" value="1"/>
</dbReference>
<feature type="chain" id="PRO_5034683239" description="Peptidase S1 domain-containing protein" evidence="8">
    <location>
        <begin position="26"/>
        <end position="304"/>
    </location>
</feature>
<reference evidence="10" key="2">
    <citation type="submission" date="2025-09" db="UniProtKB">
        <authorList>
            <consortium name="Ensembl"/>
        </authorList>
    </citation>
    <scope>IDENTIFICATION</scope>
</reference>
<reference evidence="10" key="1">
    <citation type="submission" date="2025-08" db="UniProtKB">
        <authorList>
            <consortium name="Ensembl"/>
        </authorList>
    </citation>
    <scope>IDENTIFICATION</scope>
</reference>
<dbReference type="PROSITE" id="PS50240">
    <property type="entry name" value="TRYPSIN_DOM"/>
    <property type="match status" value="1"/>
</dbReference>